<name>A0A2H0KT79_9BACT</name>
<evidence type="ECO:0000313" key="4">
    <source>
        <dbReference type="Proteomes" id="UP000229317"/>
    </source>
</evidence>
<protein>
    <submittedName>
        <fullName evidence="3">Uncharacterized protein</fullName>
    </submittedName>
</protein>
<dbReference type="AlphaFoldDB" id="A0A2H0KT79"/>
<evidence type="ECO:0000256" key="2">
    <source>
        <dbReference type="SAM" id="Phobius"/>
    </source>
</evidence>
<feature type="transmembrane region" description="Helical" evidence="2">
    <location>
        <begin position="113"/>
        <end position="135"/>
    </location>
</feature>
<keyword evidence="2" id="KW-0812">Transmembrane</keyword>
<gene>
    <name evidence="3" type="ORF">COV84_01635</name>
</gene>
<evidence type="ECO:0000313" key="3">
    <source>
        <dbReference type="EMBL" id="PIQ75358.1"/>
    </source>
</evidence>
<proteinExistence type="predicted"/>
<accession>A0A2H0KT79</accession>
<feature type="region of interest" description="Disordered" evidence="1">
    <location>
        <begin position="51"/>
        <end position="89"/>
    </location>
</feature>
<keyword evidence="2" id="KW-1133">Transmembrane helix</keyword>
<dbReference type="Proteomes" id="UP000229317">
    <property type="component" value="Unassembled WGS sequence"/>
</dbReference>
<organism evidence="3 4">
    <name type="scientific">Candidatus Portnoybacteria bacterium CG11_big_fil_rev_8_21_14_0_20_40_15</name>
    <dbReference type="NCBI Taxonomy" id="1974817"/>
    <lineage>
        <taxon>Bacteria</taxon>
        <taxon>Candidatus Portnoyibacteriota</taxon>
    </lineage>
</organism>
<dbReference type="EMBL" id="PCVO01000024">
    <property type="protein sequence ID" value="PIQ75358.1"/>
    <property type="molecule type" value="Genomic_DNA"/>
</dbReference>
<reference evidence="3 4" key="1">
    <citation type="submission" date="2017-09" db="EMBL/GenBank/DDBJ databases">
        <title>Depth-based differentiation of microbial function through sediment-hosted aquifers and enrichment of novel symbionts in the deep terrestrial subsurface.</title>
        <authorList>
            <person name="Probst A.J."/>
            <person name="Ladd B."/>
            <person name="Jarett J.K."/>
            <person name="Geller-Mcgrath D.E."/>
            <person name="Sieber C.M."/>
            <person name="Emerson J.B."/>
            <person name="Anantharaman K."/>
            <person name="Thomas B.C."/>
            <person name="Malmstrom R."/>
            <person name="Stieglmeier M."/>
            <person name="Klingl A."/>
            <person name="Woyke T."/>
            <person name="Ryan C.M."/>
            <person name="Banfield J.F."/>
        </authorList>
    </citation>
    <scope>NUCLEOTIDE SEQUENCE [LARGE SCALE GENOMIC DNA]</scope>
    <source>
        <strain evidence="3">CG11_big_fil_rev_8_21_14_0_20_40_15</strain>
    </source>
</reference>
<comment type="caution">
    <text evidence="3">The sequence shown here is derived from an EMBL/GenBank/DDBJ whole genome shotgun (WGS) entry which is preliminary data.</text>
</comment>
<sequence>MGRYKEKDTTTILDRMLPPATCGFEIEDKKTGKVGKGAGFTKEEARDNAWKDLKYGEGSRGEETTKTSSPKEEKREESKNKVNSSSSDNFDYYENPRSYKIEGWGEKSKDDGMLGMILFILFVVVPVVFIVCIVIEQLDKGGLVYKGTAKHLEREVSWAPKLENKKENIRVAANLNKTLARWIETSILPRYRKTEIDRAMPFHYFDYNRRGSHITAKVGVPFRVDGCFTYWGNFLCYSSNNGITWRVQWIDQDSYTARALLKLK</sequence>
<evidence type="ECO:0000256" key="1">
    <source>
        <dbReference type="SAM" id="MobiDB-lite"/>
    </source>
</evidence>
<feature type="compositionally biased region" description="Basic and acidic residues" evidence="1">
    <location>
        <begin position="51"/>
        <end position="80"/>
    </location>
</feature>
<keyword evidence="2" id="KW-0472">Membrane</keyword>